<dbReference type="GO" id="GO:0009506">
    <property type="term" value="C:plasmodesma"/>
    <property type="evidence" value="ECO:0007669"/>
    <property type="project" value="TreeGrafter"/>
</dbReference>
<evidence type="ECO:0000256" key="4">
    <source>
        <dbReference type="ARBA" id="ARBA00023157"/>
    </source>
</evidence>
<organism evidence="6 7">
    <name type="scientific">Aristolochia fimbriata</name>
    <name type="common">White veined hardy Dutchman's pipe vine</name>
    <dbReference type="NCBI Taxonomy" id="158543"/>
    <lineage>
        <taxon>Eukaryota</taxon>
        <taxon>Viridiplantae</taxon>
        <taxon>Streptophyta</taxon>
        <taxon>Embryophyta</taxon>
        <taxon>Tracheophyta</taxon>
        <taxon>Spermatophyta</taxon>
        <taxon>Magnoliopsida</taxon>
        <taxon>Magnoliidae</taxon>
        <taxon>Piperales</taxon>
        <taxon>Aristolochiaceae</taxon>
        <taxon>Aristolochia</taxon>
    </lineage>
</organism>
<feature type="chain" id="PRO_5043955874" evidence="5">
    <location>
        <begin position="33"/>
        <end position="110"/>
    </location>
</feature>
<evidence type="ECO:0000256" key="1">
    <source>
        <dbReference type="ARBA" id="ARBA00009178"/>
    </source>
</evidence>
<dbReference type="Pfam" id="PF05498">
    <property type="entry name" value="RALF"/>
    <property type="match status" value="1"/>
</dbReference>
<evidence type="ECO:0000256" key="3">
    <source>
        <dbReference type="ARBA" id="ARBA00022729"/>
    </source>
</evidence>
<keyword evidence="3 5" id="KW-0732">Signal</keyword>
<evidence type="ECO:0000313" key="7">
    <source>
        <dbReference type="Proteomes" id="UP000825729"/>
    </source>
</evidence>
<dbReference type="InterPro" id="IPR008801">
    <property type="entry name" value="RALF"/>
</dbReference>
<dbReference type="GO" id="GO:0019722">
    <property type="term" value="P:calcium-mediated signaling"/>
    <property type="evidence" value="ECO:0007669"/>
    <property type="project" value="TreeGrafter"/>
</dbReference>
<evidence type="ECO:0000256" key="2">
    <source>
        <dbReference type="ARBA" id="ARBA00022702"/>
    </source>
</evidence>
<keyword evidence="7" id="KW-1185">Reference proteome</keyword>
<evidence type="ECO:0000256" key="5">
    <source>
        <dbReference type="SAM" id="SignalP"/>
    </source>
</evidence>
<feature type="signal peptide" evidence="5">
    <location>
        <begin position="1"/>
        <end position="32"/>
    </location>
</feature>
<reference evidence="6 7" key="1">
    <citation type="submission" date="2021-07" db="EMBL/GenBank/DDBJ databases">
        <title>The Aristolochia fimbriata genome: insights into angiosperm evolution, floral development and chemical biosynthesis.</title>
        <authorList>
            <person name="Jiao Y."/>
        </authorList>
    </citation>
    <scope>NUCLEOTIDE SEQUENCE [LARGE SCALE GENOMIC DNA]</scope>
    <source>
        <strain evidence="6">IBCAS-2021</strain>
        <tissue evidence="6">Leaf</tissue>
    </source>
</reference>
<proteinExistence type="inferred from homology"/>
<comment type="caution">
    <text evidence="6">The sequence shown here is derived from an EMBL/GenBank/DDBJ whole genome shotgun (WGS) entry which is preliminary data.</text>
</comment>
<dbReference type="PANTHER" id="PTHR33136:SF4">
    <property type="entry name" value="PROTEIN RALF-LIKE 32"/>
    <property type="match status" value="1"/>
</dbReference>
<sequence>MGIASKKWIQVLTFAALLLVHLMVFLAALCRAAETEGSCNGSISECYRDEEIFMESETSRRILAEGVMNISYEALHQDRAAAAGAGAMQHRPYFRDCSPNNGCRTQVYNG</sequence>
<keyword evidence="2" id="KW-0372">Hormone</keyword>
<dbReference type="EMBL" id="JAINDJ010000002">
    <property type="protein sequence ID" value="KAG9455817.1"/>
    <property type="molecule type" value="Genomic_DNA"/>
</dbReference>
<gene>
    <name evidence="6" type="ORF">H6P81_000325</name>
</gene>
<comment type="similarity">
    <text evidence="1">Belongs to the plant rapid alkalinization factor (RALF) family.</text>
</comment>
<evidence type="ECO:0000313" key="6">
    <source>
        <dbReference type="EMBL" id="KAG9455817.1"/>
    </source>
</evidence>
<dbReference type="PANTHER" id="PTHR33136">
    <property type="entry name" value="RAPID ALKALINIZATION FACTOR-LIKE"/>
    <property type="match status" value="1"/>
</dbReference>
<dbReference type="Proteomes" id="UP000825729">
    <property type="component" value="Unassembled WGS sequence"/>
</dbReference>
<dbReference type="GO" id="GO:0005179">
    <property type="term" value="F:hormone activity"/>
    <property type="evidence" value="ECO:0007669"/>
    <property type="project" value="UniProtKB-KW"/>
</dbReference>
<protein>
    <submittedName>
        <fullName evidence="6">Uncharacterized protein</fullName>
    </submittedName>
</protein>
<dbReference type="AlphaFoldDB" id="A0AAV7F743"/>
<name>A0AAV7F743_ARIFI</name>
<keyword evidence="4" id="KW-1015">Disulfide bond</keyword>
<accession>A0AAV7F743</accession>